<dbReference type="InterPro" id="IPR000182">
    <property type="entry name" value="GNAT_dom"/>
</dbReference>
<sequence>MSLGGAESALLRKESFVDEILLEIGTSLTLNSLSQNHLHRTLRVKLHDSRAQYRMGCDGGIPCGAKPLESNAIFQAIHLSSDSRPDLWKSLEDPTHPLNAAWPLFLDQDIYLQHYCSQLSKIEAFACFQYAIVQIDDYDQEHIIACGRSLPFYWPELAKVGGKIGLAQHPKVLHTLPDEARTEPPNALSAISITVSPEYRSRGLAEALILAMKQAAIERNFDAMVVPQRPTRKSEFPTTDMIDYILWPATTVATHSPGTTVRKPDSNLPFDPWLRKHARLGAKVIKVARRSMRVEGSVEEWQQWTGVNIPQTTRQGLLLWGGCRGS</sequence>
<name>A0A5N6H7W2_ASPFL</name>
<dbReference type="EMBL" id="ML734573">
    <property type="protein sequence ID" value="KAB8249280.1"/>
    <property type="molecule type" value="Genomic_DNA"/>
</dbReference>
<dbReference type="InterPro" id="IPR016181">
    <property type="entry name" value="Acyl_CoA_acyltransferase"/>
</dbReference>
<evidence type="ECO:0000313" key="2">
    <source>
        <dbReference type="EMBL" id="KAB8249280.1"/>
    </source>
</evidence>
<evidence type="ECO:0000259" key="1">
    <source>
        <dbReference type="Pfam" id="PF00583"/>
    </source>
</evidence>
<reference evidence="2" key="1">
    <citation type="submission" date="2019-04" db="EMBL/GenBank/DDBJ databases">
        <title>Friends and foes A comparative genomics study of 23 Aspergillus species from section Flavi.</title>
        <authorList>
            <consortium name="DOE Joint Genome Institute"/>
            <person name="Kjaerbolling I."/>
            <person name="Vesth T."/>
            <person name="Frisvad J.C."/>
            <person name="Nybo J.L."/>
            <person name="Theobald S."/>
            <person name="Kildgaard S."/>
            <person name="Isbrandt T."/>
            <person name="Kuo A."/>
            <person name="Sato A."/>
            <person name="Lyhne E.K."/>
            <person name="Kogle M.E."/>
            <person name="Wiebenga A."/>
            <person name="Kun R.S."/>
            <person name="Lubbers R.J."/>
            <person name="Makela M.R."/>
            <person name="Barry K."/>
            <person name="Chovatia M."/>
            <person name="Clum A."/>
            <person name="Daum C."/>
            <person name="Haridas S."/>
            <person name="He G."/>
            <person name="LaButti K."/>
            <person name="Lipzen A."/>
            <person name="Mondo S."/>
            <person name="Riley R."/>
            <person name="Salamov A."/>
            <person name="Simmons B.A."/>
            <person name="Magnuson J.K."/>
            <person name="Henrissat B."/>
            <person name="Mortensen U.H."/>
            <person name="Larsen T.O."/>
            <person name="Devries R.P."/>
            <person name="Grigoriev I.V."/>
            <person name="Machida M."/>
            <person name="Baker S.E."/>
            <person name="Andersen M.R."/>
        </authorList>
    </citation>
    <scope>NUCLEOTIDE SEQUENCE [LARGE SCALE GENOMIC DNA]</scope>
    <source>
        <strain evidence="2">CBS 121.62</strain>
    </source>
</reference>
<accession>A0A5N6H7W2</accession>
<dbReference type="Proteomes" id="UP000325434">
    <property type="component" value="Unassembled WGS sequence"/>
</dbReference>
<dbReference type="Gene3D" id="3.40.630.30">
    <property type="match status" value="1"/>
</dbReference>
<dbReference type="Pfam" id="PF00583">
    <property type="entry name" value="Acetyltransf_1"/>
    <property type="match status" value="1"/>
</dbReference>
<feature type="domain" description="N-acetyltransferase" evidence="1">
    <location>
        <begin position="154"/>
        <end position="224"/>
    </location>
</feature>
<gene>
    <name evidence="2" type="ORF">BDV35DRAFT_378392</name>
</gene>
<dbReference type="AlphaFoldDB" id="A0A5N6H7W2"/>
<proteinExistence type="predicted"/>
<dbReference type="GO" id="GO:0016747">
    <property type="term" value="F:acyltransferase activity, transferring groups other than amino-acyl groups"/>
    <property type="evidence" value="ECO:0007669"/>
    <property type="project" value="InterPro"/>
</dbReference>
<dbReference type="VEuPathDB" id="FungiDB:F9C07_2107795"/>
<dbReference type="VEuPathDB" id="FungiDB:AFLA_004933"/>
<dbReference type="CDD" id="cd04301">
    <property type="entry name" value="NAT_SF"/>
    <property type="match status" value="1"/>
</dbReference>
<dbReference type="SUPFAM" id="SSF55729">
    <property type="entry name" value="Acyl-CoA N-acyltransferases (Nat)"/>
    <property type="match status" value="1"/>
</dbReference>
<organism evidence="2">
    <name type="scientific">Aspergillus flavus</name>
    <dbReference type="NCBI Taxonomy" id="5059"/>
    <lineage>
        <taxon>Eukaryota</taxon>
        <taxon>Fungi</taxon>
        <taxon>Dikarya</taxon>
        <taxon>Ascomycota</taxon>
        <taxon>Pezizomycotina</taxon>
        <taxon>Eurotiomycetes</taxon>
        <taxon>Eurotiomycetidae</taxon>
        <taxon>Eurotiales</taxon>
        <taxon>Aspergillaceae</taxon>
        <taxon>Aspergillus</taxon>
        <taxon>Aspergillus subgen. Circumdati</taxon>
    </lineage>
</organism>
<protein>
    <recommendedName>
        <fullName evidence="1">N-acetyltransferase domain-containing protein</fullName>
    </recommendedName>
</protein>